<reference evidence="3 4" key="2">
    <citation type="submission" date="2018-11" db="EMBL/GenBank/DDBJ databases">
        <authorList>
            <consortium name="Pathogen Informatics"/>
        </authorList>
    </citation>
    <scope>NUCLEOTIDE SEQUENCE [LARGE SCALE GENOMIC DNA]</scope>
    <source>
        <strain evidence="3 4">Egypt</strain>
    </source>
</reference>
<protein>
    <submittedName>
        <fullName evidence="5">Myosin motor domain-containing protein</fullName>
    </submittedName>
</protein>
<comment type="caution">
    <text evidence="1">Lacks conserved residue(s) required for the propagation of feature annotation.</text>
</comment>
<dbReference type="Pfam" id="PF00612">
    <property type="entry name" value="IQ"/>
    <property type="match status" value="1"/>
</dbReference>
<dbReference type="WBParaSite" id="ECPE_0000589201-mRNA-1">
    <property type="protein sequence ID" value="ECPE_0000589201-mRNA-1"/>
    <property type="gene ID" value="ECPE_0000589201"/>
</dbReference>
<feature type="domain" description="Myosin motor" evidence="2">
    <location>
        <begin position="1"/>
        <end position="108"/>
    </location>
</feature>
<dbReference type="Pfam" id="PF26570">
    <property type="entry name" value="MYO15"/>
    <property type="match status" value="1"/>
</dbReference>
<dbReference type="InterPro" id="IPR038185">
    <property type="entry name" value="MyTH4_dom_sf"/>
</dbReference>
<organism evidence="5">
    <name type="scientific">Echinostoma caproni</name>
    <dbReference type="NCBI Taxonomy" id="27848"/>
    <lineage>
        <taxon>Eukaryota</taxon>
        <taxon>Metazoa</taxon>
        <taxon>Spiralia</taxon>
        <taxon>Lophotrochozoa</taxon>
        <taxon>Platyhelminthes</taxon>
        <taxon>Trematoda</taxon>
        <taxon>Digenea</taxon>
        <taxon>Plagiorchiida</taxon>
        <taxon>Echinostomata</taxon>
        <taxon>Echinostomatoidea</taxon>
        <taxon>Echinostomatidae</taxon>
        <taxon>Echinostoma</taxon>
    </lineage>
</organism>
<proteinExistence type="inferred from homology"/>
<dbReference type="Pfam" id="PF00063">
    <property type="entry name" value="Myosin_head"/>
    <property type="match status" value="1"/>
</dbReference>
<dbReference type="InterPro" id="IPR059004">
    <property type="entry name" value="MYO15"/>
</dbReference>
<dbReference type="GO" id="GO:0003774">
    <property type="term" value="F:cytoskeletal motor activity"/>
    <property type="evidence" value="ECO:0007669"/>
    <property type="project" value="InterPro"/>
</dbReference>
<evidence type="ECO:0000313" key="4">
    <source>
        <dbReference type="Proteomes" id="UP000272942"/>
    </source>
</evidence>
<dbReference type="OrthoDB" id="312459at2759"/>
<name>A0A183AFZ4_9TREM</name>
<evidence type="ECO:0000313" key="3">
    <source>
        <dbReference type="EMBL" id="VDP76805.1"/>
    </source>
</evidence>
<dbReference type="Gene3D" id="1.25.40.530">
    <property type="entry name" value="MyTH4 domain"/>
    <property type="match status" value="1"/>
</dbReference>
<dbReference type="AlphaFoldDB" id="A0A183AFZ4"/>
<dbReference type="EMBL" id="UZAN01042793">
    <property type="protein sequence ID" value="VDP76805.1"/>
    <property type="molecule type" value="Genomic_DNA"/>
</dbReference>
<dbReference type="PROSITE" id="PS51456">
    <property type="entry name" value="MYOSIN_MOTOR"/>
    <property type="match status" value="1"/>
</dbReference>
<dbReference type="GO" id="GO:0016459">
    <property type="term" value="C:myosin complex"/>
    <property type="evidence" value="ECO:0007669"/>
    <property type="project" value="UniProtKB-KW"/>
</dbReference>
<sequence length="765" mass="86910">MVFEDSIVLDQLRYTGVLEATRIRKSGFPVRPTYQDLLNRYGFLIAKSHYKQLRSIEDPKEAVCYLLQHLDISVGEHGNPQKGLDYELGDTKLFMRNKLAVDLEAICTIIQHRSARIIQEAWRKRGDGLYERARHNAATVIQSHFRGYLARRQNPAISRIAAQRAPVEVEPEEPVESLSDLEISRLEIPSDLAFILEEKPMDQLSWLNSHKVTKPRGSIRRLLSNHPASGWQTYGRPVWDAQPLSYLVRSQLGFRLAPRKRPILLTQATEGQQAAAAAASKLVLRLIHLPEQPIMDQFLIGSYLYQLGLVNKSLHKEILAQLLSQSVNWPDQAGLTEESDKEDEESLFETTTQQSRAPQTYSIAEGNVQGVIRDRNPIGSSDLQRRAFRRLWMHVAGVLTCGRLSGTLKPVVVRFMRQHGPVRSVPLCEDRLVMAPSVPRLYPPCLLEWRVNYTGNNMGIDLKFPDGLSSVIHVGCFTRAETLAGMAMALRPKSPTDIAADARVAGAPPDSPLPPDVTGTRKSTTALPHEMRYYTYERPGCSIQLRKEFISPKERIRSSLVLTLVFAQVVSDAKDYVNPRLRSADRQMILDMVGDRYLSKWPESLKSIPLEVKKQVVQQSLKFPFYFGRFYPILYLDNPISVNDCHWLVVAHHGIRVVFQSRDRPDFDLKATLELGDIKQVQANHVVARPRWRLGDDTQSEHPGVAGYLSSETKPVDVVGGLKNMLQITTTDKVHQFYTELAERIQENVNDFLKEYEQEVRKHIL</sequence>
<keyword evidence="1" id="KW-0518">Myosin</keyword>
<dbReference type="SUPFAM" id="SSF52540">
    <property type="entry name" value="P-loop containing nucleoside triphosphate hydrolases"/>
    <property type="match status" value="1"/>
</dbReference>
<evidence type="ECO:0000259" key="2">
    <source>
        <dbReference type="PROSITE" id="PS51456"/>
    </source>
</evidence>
<accession>A0A183AFZ4</accession>
<dbReference type="PROSITE" id="PS50096">
    <property type="entry name" value="IQ"/>
    <property type="match status" value="1"/>
</dbReference>
<dbReference type="PANTHER" id="PTHR22692:SF26">
    <property type="entry name" value="SH3 DOMAIN-CONTAINING PROTEIN"/>
    <property type="match status" value="1"/>
</dbReference>
<comment type="similarity">
    <text evidence="1">Belongs to the TRAFAC class myosin-kinesin ATPase superfamily. Myosin family.</text>
</comment>
<keyword evidence="4" id="KW-1185">Reference proteome</keyword>
<dbReference type="Gene3D" id="6.20.240.20">
    <property type="match status" value="1"/>
</dbReference>
<keyword evidence="1" id="KW-0009">Actin-binding</keyword>
<dbReference type="InterPro" id="IPR027417">
    <property type="entry name" value="P-loop_NTPase"/>
</dbReference>
<dbReference type="GO" id="GO:0005524">
    <property type="term" value="F:ATP binding"/>
    <property type="evidence" value="ECO:0007669"/>
    <property type="project" value="InterPro"/>
</dbReference>
<evidence type="ECO:0000256" key="1">
    <source>
        <dbReference type="PROSITE-ProRule" id="PRU00782"/>
    </source>
</evidence>
<dbReference type="InterPro" id="IPR001609">
    <property type="entry name" value="Myosin_head_motor_dom-like"/>
</dbReference>
<dbReference type="GO" id="GO:0003779">
    <property type="term" value="F:actin binding"/>
    <property type="evidence" value="ECO:0007669"/>
    <property type="project" value="UniProtKB-KW"/>
</dbReference>
<gene>
    <name evidence="3" type="ORF">ECPE_LOCUS5879</name>
</gene>
<dbReference type="Gene3D" id="1.20.5.190">
    <property type="match status" value="1"/>
</dbReference>
<evidence type="ECO:0000313" key="5">
    <source>
        <dbReference type="WBParaSite" id="ECPE_0000589201-mRNA-1"/>
    </source>
</evidence>
<dbReference type="SMART" id="SM00015">
    <property type="entry name" value="IQ"/>
    <property type="match status" value="1"/>
</dbReference>
<reference evidence="5" key="1">
    <citation type="submission" date="2016-06" db="UniProtKB">
        <authorList>
            <consortium name="WormBaseParasite"/>
        </authorList>
    </citation>
    <scope>IDENTIFICATION</scope>
</reference>
<keyword evidence="1" id="KW-0505">Motor protein</keyword>
<dbReference type="CDD" id="cd23767">
    <property type="entry name" value="IQCD"/>
    <property type="match status" value="1"/>
</dbReference>
<dbReference type="InterPro" id="IPR000048">
    <property type="entry name" value="IQ_motif_EF-hand-BS"/>
</dbReference>
<dbReference type="PANTHER" id="PTHR22692">
    <property type="entry name" value="MYOSIN VII, XV"/>
    <property type="match status" value="1"/>
</dbReference>
<dbReference type="Proteomes" id="UP000272942">
    <property type="component" value="Unassembled WGS sequence"/>
</dbReference>
<dbReference type="InterPro" id="IPR051567">
    <property type="entry name" value="Unconventional_Myosin_ATPase"/>
</dbReference>